<protein>
    <submittedName>
        <fullName evidence="4">Uncharacterized protein</fullName>
    </submittedName>
</protein>
<feature type="signal peptide" evidence="3">
    <location>
        <begin position="1"/>
        <end position="21"/>
    </location>
</feature>
<evidence type="ECO:0000256" key="1">
    <source>
        <dbReference type="SAM" id="MobiDB-lite"/>
    </source>
</evidence>
<feature type="region of interest" description="Disordered" evidence="1">
    <location>
        <begin position="113"/>
        <end position="212"/>
    </location>
</feature>
<evidence type="ECO:0000256" key="3">
    <source>
        <dbReference type="SAM" id="SignalP"/>
    </source>
</evidence>
<keyword evidence="2" id="KW-0472">Membrane</keyword>
<feature type="compositionally biased region" description="Low complexity" evidence="1">
    <location>
        <begin position="162"/>
        <end position="193"/>
    </location>
</feature>
<organism evidence="4 5">
    <name type="scientific">Mycena maculata</name>
    <dbReference type="NCBI Taxonomy" id="230809"/>
    <lineage>
        <taxon>Eukaryota</taxon>
        <taxon>Fungi</taxon>
        <taxon>Dikarya</taxon>
        <taxon>Basidiomycota</taxon>
        <taxon>Agaricomycotina</taxon>
        <taxon>Agaricomycetes</taxon>
        <taxon>Agaricomycetidae</taxon>
        <taxon>Agaricales</taxon>
        <taxon>Marasmiineae</taxon>
        <taxon>Mycenaceae</taxon>
        <taxon>Mycena</taxon>
    </lineage>
</organism>
<feature type="compositionally biased region" description="Pro residues" evidence="1">
    <location>
        <begin position="120"/>
        <end position="133"/>
    </location>
</feature>
<evidence type="ECO:0000313" key="5">
    <source>
        <dbReference type="Proteomes" id="UP001215280"/>
    </source>
</evidence>
<sequence length="357" mass="37547">MHGLVCVFLSLLYLHSFFSNALIISVPAGPILDGTTITVGWSATAGDPLSFTLALECNGAITLNDAVQRSSSSDISGQVSYLTGCLGTHLVEALPADGSQSLATSNSFQVVSSLPATTTTPPPQTTTTPPLPPQSTATTTTPQIQQTTTATTPTPDVPPTPTSSSSAALTSTRSSLPASGSGSSSSQVVTTPPSEAPTAELDQTTTSSTPIGSVISVSASPTAQTAATSNHQSLVVVSVSSVLGTIILLAILIVILWRVRRRPRPAQNPEPEFGKPLPFDARLDYAESGHGDTRFLDEPRRDQLTPQRFQQSHYGSSEVLLMTPIPAEAPNVRPPSYYRDESERSESSSIYHYGNRQ</sequence>
<feature type="transmembrane region" description="Helical" evidence="2">
    <location>
        <begin position="234"/>
        <end position="257"/>
    </location>
</feature>
<evidence type="ECO:0000313" key="4">
    <source>
        <dbReference type="EMBL" id="KAJ7726023.1"/>
    </source>
</evidence>
<dbReference type="Proteomes" id="UP001215280">
    <property type="component" value="Unassembled WGS sequence"/>
</dbReference>
<dbReference type="EMBL" id="JARJLG010000224">
    <property type="protein sequence ID" value="KAJ7726023.1"/>
    <property type="molecule type" value="Genomic_DNA"/>
</dbReference>
<proteinExistence type="predicted"/>
<evidence type="ECO:0000256" key="2">
    <source>
        <dbReference type="SAM" id="Phobius"/>
    </source>
</evidence>
<feature type="chain" id="PRO_5042169368" evidence="3">
    <location>
        <begin position="22"/>
        <end position="357"/>
    </location>
</feature>
<keyword evidence="3" id="KW-0732">Signal</keyword>
<feature type="region of interest" description="Disordered" evidence="1">
    <location>
        <begin position="325"/>
        <end position="357"/>
    </location>
</feature>
<dbReference type="AlphaFoldDB" id="A0AAD7HQM8"/>
<feature type="compositionally biased region" description="Polar residues" evidence="1">
    <location>
        <begin position="201"/>
        <end position="211"/>
    </location>
</feature>
<accession>A0AAD7HQM8</accession>
<name>A0AAD7HQM8_9AGAR</name>
<comment type="caution">
    <text evidence="4">The sequence shown here is derived from an EMBL/GenBank/DDBJ whole genome shotgun (WGS) entry which is preliminary data.</text>
</comment>
<reference evidence="4" key="1">
    <citation type="submission" date="2023-03" db="EMBL/GenBank/DDBJ databases">
        <title>Massive genome expansion in bonnet fungi (Mycena s.s.) driven by repeated elements and novel gene families across ecological guilds.</title>
        <authorList>
            <consortium name="Lawrence Berkeley National Laboratory"/>
            <person name="Harder C.B."/>
            <person name="Miyauchi S."/>
            <person name="Viragh M."/>
            <person name="Kuo A."/>
            <person name="Thoen E."/>
            <person name="Andreopoulos B."/>
            <person name="Lu D."/>
            <person name="Skrede I."/>
            <person name="Drula E."/>
            <person name="Henrissat B."/>
            <person name="Morin E."/>
            <person name="Kohler A."/>
            <person name="Barry K."/>
            <person name="LaButti K."/>
            <person name="Morin E."/>
            <person name="Salamov A."/>
            <person name="Lipzen A."/>
            <person name="Mereny Z."/>
            <person name="Hegedus B."/>
            <person name="Baldrian P."/>
            <person name="Stursova M."/>
            <person name="Weitz H."/>
            <person name="Taylor A."/>
            <person name="Grigoriev I.V."/>
            <person name="Nagy L.G."/>
            <person name="Martin F."/>
            <person name="Kauserud H."/>
        </authorList>
    </citation>
    <scope>NUCLEOTIDE SEQUENCE</scope>
    <source>
        <strain evidence="4">CBHHK188m</strain>
    </source>
</reference>
<keyword evidence="2" id="KW-1133">Transmembrane helix</keyword>
<gene>
    <name evidence="4" type="ORF">DFH07DRAFT_853381</name>
</gene>
<keyword evidence="5" id="KW-1185">Reference proteome</keyword>
<feature type="compositionally biased region" description="Low complexity" evidence="1">
    <location>
        <begin position="134"/>
        <end position="154"/>
    </location>
</feature>
<keyword evidence="2" id="KW-0812">Transmembrane</keyword>